<dbReference type="Proteomes" id="UP000585638">
    <property type="component" value="Unassembled WGS sequence"/>
</dbReference>
<comment type="caution">
    <text evidence="2">The sequence shown here is derived from an EMBL/GenBank/DDBJ whole genome shotgun (WGS) entry which is preliminary data.</text>
</comment>
<sequence>MTINWSGLGEVLLVAIVASVLFVGLFSVGIGSWTRRGEAALNNVLAIVCFVLCAAIVGYGIFAIAVR</sequence>
<organism evidence="2 3">
    <name type="scientific">Kutzneria kofuensis</name>
    <dbReference type="NCBI Taxonomy" id="103725"/>
    <lineage>
        <taxon>Bacteria</taxon>
        <taxon>Bacillati</taxon>
        <taxon>Actinomycetota</taxon>
        <taxon>Actinomycetes</taxon>
        <taxon>Pseudonocardiales</taxon>
        <taxon>Pseudonocardiaceae</taxon>
        <taxon>Kutzneria</taxon>
    </lineage>
</organism>
<keyword evidence="1" id="KW-1133">Transmembrane helix</keyword>
<keyword evidence="1" id="KW-0472">Membrane</keyword>
<dbReference type="AlphaFoldDB" id="A0A7W9NKV4"/>
<evidence type="ECO:0000313" key="2">
    <source>
        <dbReference type="EMBL" id="MBB5895643.1"/>
    </source>
</evidence>
<proteinExistence type="predicted"/>
<feature type="transmembrane region" description="Helical" evidence="1">
    <location>
        <begin position="45"/>
        <end position="66"/>
    </location>
</feature>
<feature type="transmembrane region" description="Helical" evidence="1">
    <location>
        <begin position="12"/>
        <end position="33"/>
    </location>
</feature>
<dbReference type="RefSeq" id="WP_184867408.1">
    <property type="nucleotide sequence ID" value="NZ_BAAAWY010000098.1"/>
</dbReference>
<keyword evidence="3" id="KW-1185">Reference proteome</keyword>
<gene>
    <name evidence="2" type="ORF">BJ998_006839</name>
</gene>
<accession>A0A7W9NKV4</accession>
<protein>
    <submittedName>
        <fullName evidence="2">Uncharacterized protein</fullName>
    </submittedName>
</protein>
<name>A0A7W9NKV4_9PSEU</name>
<keyword evidence="1" id="KW-0812">Transmembrane</keyword>
<reference evidence="2 3" key="1">
    <citation type="submission" date="2020-08" db="EMBL/GenBank/DDBJ databases">
        <title>Sequencing the genomes of 1000 actinobacteria strains.</title>
        <authorList>
            <person name="Klenk H.-P."/>
        </authorList>
    </citation>
    <scope>NUCLEOTIDE SEQUENCE [LARGE SCALE GENOMIC DNA]</scope>
    <source>
        <strain evidence="2 3">DSM 43851</strain>
    </source>
</reference>
<evidence type="ECO:0000313" key="3">
    <source>
        <dbReference type="Proteomes" id="UP000585638"/>
    </source>
</evidence>
<dbReference type="EMBL" id="JACHIR010000001">
    <property type="protein sequence ID" value="MBB5895643.1"/>
    <property type="molecule type" value="Genomic_DNA"/>
</dbReference>
<evidence type="ECO:0000256" key="1">
    <source>
        <dbReference type="SAM" id="Phobius"/>
    </source>
</evidence>